<organism evidence="6 7">
    <name type="scientific">Bifidobacterium moraviense</name>
    <dbReference type="NCBI Taxonomy" id="2675323"/>
    <lineage>
        <taxon>Bacteria</taxon>
        <taxon>Bacillati</taxon>
        <taxon>Actinomycetota</taxon>
        <taxon>Actinomycetes</taxon>
        <taxon>Bifidobacteriales</taxon>
        <taxon>Bifidobacteriaceae</taxon>
        <taxon>Bifidobacterium</taxon>
    </lineage>
</organism>
<keyword evidence="1" id="KW-0805">Transcription regulation</keyword>
<dbReference type="CDD" id="cd07377">
    <property type="entry name" value="WHTH_GntR"/>
    <property type="match status" value="1"/>
</dbReference>
<dbReference type="Pfam" id="PF07702">
    <property type="entry name" value="UTRA"/>
    <property type="match status" value="1"/>
</dbReference>
<evidence type="ECO:0000256" key="3">
    <source>
        <dbReference type="ARBA" id="ARBA00023163"/>
    </source>
</evidence>
<dbReference type="SMART" id="SM00866">
    <property type="entry name" value="UTRA"/>
    <property type="match status" value="1"/>
</dbReference>
<dbReference type="Pfam" id="PF00392">
    <property type="entry name" value="GntR"/>
    <property type="match status" value="1"/>
</dbReference>
<feature type="compositionally biased region" description="Basic and acidic residues" evidence="4">
    <location>
        <begin position="265"/>
        <end position="279"/>
    </location>
</feature>
<dbReference type="Proteomes" id="UP000588277">
    <property type="component" value="Unassembled WGS sequence"/>
</dbReference>
<dbReference type="GO" id="GO:0045892">
    <property type="term" value="P:negative regulation of DNA-templated transcription"/>
    <property type="evidence" value="ECO:0007669"/>
    <property type="project" value="TreeGrafter"/>
</dbReference>
<gene>
    <name evidence="6" type="ORF">G1C96_0798</name>
</gene>
<dbReference type="InterPro" id="IPR050679">
    <property type="entry name" value="Bact_HTH_transcr_reg"/>
</dbReference>
<dbReference type="Gene3D" id="3.40.1410.10">
    <property type="entry name" value="Chorismate lyase-like"/>
    <property type="match status" value="1"/>
</dbReference>
<dbReference type="PROSITE" id="PS50949">
    <property type="entry name" value="HTH_GNTR"/>
    <property type="match status" value="1"/>
</dbReference>
<evidence type="ECO:0000256" key="4">
    <source>
        <dbReference type="SAM" id="MobiDB-lite"/>
    </source>
</evidence>
<sequence>MSDDDMTAGETGPDATDPAAVRRPSVDEIVHRIRAMIRDRELEPGEKMGSERGLAAEFGVSRFELRLALTQLESRHEVIRKIGRGGGIVVADDRLERNFNTSESLPVIARRQGFDLRSSVLRAVITPASPSDARLLELGGPAPTIYDITRLRFIDDGPLSVETSHLPADLFPQFPTHDLTQPFYTMFERYYDVHPAVVDETMETVEADARLAELLGVEIGAPVVRVRRITRDTRGRPCERAMDCYRADRIRFTMRHSGYVRLSATRRDGRDEPDGDGGRDGQIGMAGRIGLMGRAGQVGQVGQVGQASQVR</sequence>
<dbReference type="SUPFAM" id="SSF64288">
    <property type="entry name" value="Chorismate lyase-like"/>
    <property type="match status" value="1"/>
</dbReference>
<proteinExistence type="predicted"/>
<dbReference type="GO" id="GO:0003700">
    <property type="term" value="F:DNA-binding transcription factor activity"/>
    <property type="evidence" value="ECO:0007669"/>
    <property type="project" value="InterPro"/>
</dbReference>
<evidence type="ECO:0000256" key="1">
    <source>
        <dbReference type="ARBA" id="ARBA00023015"/>
    </source>
</evidence>
<name>A0A7Y0HZH5_9BIFI</name>
<feature type="region of interest" description="Disordered" evidence="4">
    <location>
        <begin position="263"/>
        <end position="285"/>
    </location>
</feature>
<dbReference type="GO" id="GO:0003677">
    <property type="term" value="F:DNA binding"/>
    <property type="evidence" value="ECO:0007669"/>
    <property type="project" value="UniProtKB-KW"/>
</dbReference>
<dbReference type="SUPFAM" id="SSF46785">
    <property type="entry name" value="Winged helix' DNA-binding domain"/>
    <property type="match status" value="1"/>
</dbReference>
<evidence type="ECO:0000313" key="7">
    <source>
        <dbReference type="Proteomes" id="UP000588277"/>
    </source>
</evidence>
<keyword evidence="3" id="KW-0804">Transcription</keyword>
<protein>
    <submittedName>
        <fullName evidence="6">GntR family transcriptional regulator</fullName>
    </submittedName>
</protein>
<dbReference type="InterPro" id="IPR000524">
    <property type="entry name" value="Tscrpt_reg_HTH_GntR"/>
</dbReference>
<evidence type="ECO:0000313" key="6">
    <source>
        <dbReference type="EMBL" id="NMN00220.1"/>
    </source>
</evidence>
<evidence type="ECO:0000259" key="5">
    <source>
        <dbReference type="PROSITE" id="PS50949"/>
    </source>
</evidence>
<dbReference type="InterPro" id="IPR036388">
    <property type="entry name" value="WH-like_DNA-bd_sf"/>
</dbReference>
<dbReference type="PANTHER" id="PTHR44846:SF1">
    <property type="entry name" value="MANNOSYL-D-GLYCERATE TRANSPORT_METABOLISM SYSTEM REPRESSOR MNGR-RELATED"/>
    <property type="match status" value="1"/>
</dbReference>
<dbReference type="InterPro" id="IPR028978">
    <property type="entry name" value="Chorismate_lyase_/UTRA_dom_sf"/>
</dbReference>
<keyword evidence="2" id="KW-0238">DNA-binding</keyword>
<dbReference type="EMBL" id="JAAIIH010000004">
    <property type="protein sequence ID" value="NMN00220.1"/>
    <property type="molecule type" value="Genomic_DNA"/>
</dbReference>
<comment type="caution">
    <text evidence="6">The sequence shown here is derived from an EMBL/GenBank/DDBJ whole genome shotgun (WGS) entry which is preliminary data.</text>
</comment>
<dbReference type="AlphaFoldDB" id="A0A7Y0HZH5"/>
<feature type="region of interest" description="Disordered" evidence="4">
    <location>
        <begin position="1"/>
        <end position="24"/>
    </location>
</feature>
<dbReference type="Gene3D" id="1.10.10.10">
    <property type="entry name" value="Winged helix-like DNA-binding domain superfamily/Winged helix DNA-binding domain"/>
    <property type="match status" value="1"/>
</dbReference>
<dbReference type="InterPro" id="IPR011663">
    <property type="entry name" value="UTRA"/>
</dbReference>
<dbReference type="RefSeq" id="WP_240945099.1">
    <property type="nucleotide sequence ID" value="NZ_JAAIIH010000004.1"/>
</dbReference>
<evidence type="ECO:0000256" key="2">
    <source>
        <dbReference type="ARBA" id="ARBA00023125"/>
    </source>
</evidence>
<dbReference type="PANTHER" id="PTHR44846">
    <property type="entry name" value="MANNOSYL-D-GLYCERATE TRANSPORT/METABOLISM SYSTEM REPRESSOR MNGR-RELATED"/>
    <property type="match status" value="1"/>
</dbReference>
<dbReference type="SMART" id="SM00345">
    <property type="entry name" value="HTH_GNTR"/>
    <property type="match status" value="1"/>
</dbReference>
<accession>A0A7Y0HZH5</accession>
<feature type="domain" description="HTH gntR-type" evidence="5">
    <location>
        <begin position="23"/>
        <end position="93"/>
    </location>
</feature>
<keyword evidence="7" id="KW-1185">Reference proteome</keyword>
<dbReference type="InterPro" id="IPR036390">
    <property type="entry name" value="WH_DNA-bd_sf"/>
</dbReference>
<reference evidence="6 7" key="1">
    <citation type="submission" date="2020-02" db="EMBL/GenBank/DDBJ databases">
        <title>Characterization of phylogenetic diversity of novel bifidobacterial species isolated in Czech ZOOs.</title>
        <authorList>
            <person name="Lugli G.A."/>
            <person name="Vera N.B."/>
            <person name="Ventura M."/>
        </authorList>
    </citation>
    <scope>NUCLEOTIDE SEQUENCE [LARGE SCALE GENOMIC DNA]</scope>
    <source>
        <strain evidence="6 7">DSM 109958</strain>
    </source>
</reference>